<feature type="domain" description="F-box" evidence="2">
    <location>
        <begin position="70"/>
        <end position="119"/>
    </location>
</feature>
<dbReference type="Pfam" id="PF00646">
    <property type="entry name" value="F-box"/>
    <property type="match status" value="1"/>
</dbReference>
<accession>A0A9P5PS03</accession>
<feature type="region of interest" description="Disordered" evidence="1">
    <location>
        <begin position="1"/>
        <end position="64"/>
    </location>
</feature>
<dbReference type="SUPFAM" id="SSF81383">
    <property type="entry name" value="F-box domain"/>
    <property type="match status" value="1"/>
</dbReference>
<keyword evidence="4" id="KW-1185">Reference proteome</keyword>
<reference evidence="3" key="1">
    <citation type="submission" date="2020-11" db="EMBL/GenBank/DDBJ databases">
        <authorList>
            <consortium name="DOE Joint Genome Institute"/>
            <person name="Ahrendt S."/>
            <person name="Riley R."/>
            <person name="Andreopoulos W."/>
            <person name="Labutti K."/>
            <person name="Pangilinan J."/>
            <person name="Ruiz-Duenas F.J."/>
            <person name="Barrasa J.M."/>
            <person name="Sanchez-Garcia M."/>
            <person name="Camarero S."/>
            <person name="Miyauchi S."/>
            <person name="Serrano A."/>
            <person name="Linde D."/>
            <person name="Babiker R."/>
            <person name="Drula E."/>
            <person name="Ayuso-Fernandez I."/>
            <person name="Pacheco R."/>
            <person name="Padilla G."/>
            <person name="Ferreira P."/>
            <person name="Barriuso J."/>
            <person name="Kellner H."/>
            <person name="Castanera R."/>
            <person name="Alfaro M."/>
            <person name="Ramirez L."/>
            <person name="Pisabarro A.G."/>
            <person name="Kuo A."/>
            <person name="Tritt A."/>
            <person name="Lipzen A."/>
            <person name="He G."/>
            <person name="Yan M."/>
            <person name="Ng V."/>
            <person name="Cullen D."/>
            <person name="Martin F."/>
            <person name="Rosso M.-N."/>
            <person name="Henrissat B."/>
            <person name="Hibbett D."/>
            <person name="Martinez A.T."/>
            <person name="Grigoriev I.V."/>
        </authorList>
    </citation>
    <scope>NUCLEOTIDE SEQUENCE</scope>
    <source>
        <strain evidence="3">AH 40177</strain>
    </source>
</reference>
<dbReference type="EMBL" id="JADNRY010000034">
    <property type="protein sequence ID" value="KAF9071189.1"/>
    <property type="molecule type" value="Genomic_DNA"/>
</dbReference>
<evidence type="ECO:0000313" key="3">
    <source>
        <dbReference type="EMBL" id="KAF9071189.1"/>
    </source>
</evidence>
<dbReference type="OrthoDB" id="2322499at2759"/>
<dbReference type="InterPro" id="IPR001810">
    <property type="entry name" value="F-box_dom"/>
</dbReference>
<dbReference type="InterPro" id="IPR036047">
    <property type="entry name" value="F-box-like_dom_sf"/>
</dbReference>
<feature type="compositionally biased region" description="Acidic residues" evidence="1">
    <location>
        <begin position="31"/>
        <end position="43"/>
    </location>
</feature>
<dbReference type="SMART" id="SM00256">
    <property type="entry name" value="FBOX"/>
    <property type="match status" value="1"/>
</dbReference>
<organism evidence="3 4">
    <name type="scientific">Rhodocollybia butyracea</name>
    <dbReference type="NCBI Taxonomy" id="206335"/>
    <lineage>
        <taxon>Eukaryota</taxon>
        <taxon>Fungi</taxon>
        <taxon>Dikarya</taxon>
        <taxon>Basidiomycota</taxon>
        <taxon>Agaricomycotina</taxon>
        <taxon>Agaricomycetes</taxon>
        <taxon>Agaricomycetidae</taxon>
        <taxon>Agaricales</taxon>
        <taxon>Marasmiineae</taxon>
        <taxon>Omphalotaceae</taxon>
        <taxon>Rhodocollybia</taxon>
    </lineage>
</organism>
<evidence type="ECO:0000259" key="2">
    <source>
        <dbReference type="PROSITE" id="PS50181"/>
    </source>
</evidence>
<evidence type="ECO:0000313" key="4">
    <source>
        <dbReference type="Proteomes" id="UP000772434"/>
    </source>
</evidence>
<sequence>MARRSVRLQENEAQIPDTHNNRRKRVKETEDSADSPDSDDDYEPTTRRARKKSKKSPSKPKATRTRGLLERLVHDVPLDVIFEIFYYLESEDILRLAQTSRDLRTILMSKTSEVIWRTARKNVEDLPPRPHDLNEPQYAYLLYDPYCHLCERKKRCDDVYWAFRIRCCKKCARKTFPKWSEFYDTQPVEYRDLRVLPTESIAGDHNERYEKVVGNHRIAKQFRAEFETLRTPEARREWISRKKEETRAMKKHGRLCAKWLHNKLNEREDTLQDIRKQRKNDILELLERIGWHKEAAAIWSSDMKSDDSDVDSDFNRYRKLVWQPRKLTDHGWNVIKDELVETLSGYRSKRCYRDLYTHFYRFREHADLRVPFPTACDVLTNHRFEALIWDTPFAEYLDSDILEQRFSKYIPLVIDEWNPSSKLQDIMAILRKSLPNATIPDLQLVTTIFECTECKEGMYYPEMFHHECCCKQIAVVNRTGEPLDYYLPKLMDYQFASSQAEGRWTSQKILFSSSRSKFAKRIVQACGLDPNTTTCTNSRLSRALIECLSCNEETPKQRRRCFMRWRCAVLGVHSEHLLKFDSFGQDMTQILAAEQNQYDSWALDWVHYFVNGIKNRPRTRCSHCHKSLELHSKGVILSEVQTHLQTKHKRPADEFSGSRIEELQEDWYWDPRDHKLSSYQPFWYTT</sequence>
<name>A0A9P5PS03_9AGAR</name>
<evidence type="ECO:0000256" key="1">
    <source>
        <dbReference type="SAM" id="MobiDB-lite"/>
    </source>
</evidence>
<protein>
    <recommendedName>
        <fullName evidence="2">F-box domain-containing protein</fullName>
    </recommendedName>
</protein>
<gene>
    <name evidence="3" type="ORF">BDP27DRAFT_1419228</name>
</gene>
<comment type="caution">
    <text evidence="3">The sequence shown here is derived from an EMBL/GenBank/DDBJ whole genome shotgun (WGS) entry which is preliminary data.</text>
</comment>
<dbReference type="AlphaFoldDB" id="A0A9P5PS03"/>
<feature type="compositionally biased region" description="Basic residues" evidence="1">
    <location>
        <begin position="47"/>
        <end position="64"/>
    </location>
</feature>
<proteinExistence type="predicted"/>
<dbReference type="Proteomes" id="UP000772434">
    <property type="component" value="Unassembled WGS sequence"/>
</dbReference>
<dbReference type="PROSITE" id="PS50181">
    <property type="entry name" value="FBOX"/>
    <property type="match status" value="1"/>
</dbReference>